<evidence type="ECO:0000313" key="3">
    <source>
        <dbReference type="Proteomes" id="UP000067523"/>
    </source>
</evidence>
<dbReference type="AlphaFoldDB" id="A0A0U2VRA1"/>
<keyword evidence="1" id="KW-1133">Transmembrane helix</keyword>
<dbReference type="EMBL" id="CP013655">
    <property type="protein sequence ID" value="ALS35924.1"/>
    <property type="molecule type" value="Genomic_DNA"/>
</dbReference>
<name>A0A0U2VRA1_9ENTE</name>
<evidence type="ECO:0000313" key="2">
    <source>
        <dbReference type="EMBL" id="ALS35924.1"/>
    </source>
</evidence>
<evidence type="ECO:0000256" key="1">
    <source>
        <dbReference type="SAM" id="Phobius"/>
    </source>
</evidence>
<reference evidence="3" key="1">
    <citation type="submission" date="2015-12" db="EMBL/GenBank/DDBJ databases">
        <authorList>
            <person name="Lauer A."/>
            <person name="Humrighouse B."/>
            <person name="Loparev V."/>
            <person name="Shewmaker P.L."/>
            <person name="Whitney A.M."/>
            <person name="McLaughlin R.W."/>
        </authorList>
    </citation>
    <scope>NUCLEOTIDE SEQUENCE [LARGE SCALE GENOMIC DNA]</scope>
    <source>
        <strain evidence="3">LMG 26678</strain>
    </source>
</reference>
<dbReference type="Proteomes" id="UP000067523">
    <property type="component" value="Chromosome"/>
</dbReference>
<sequence>MLNISLVVFFVSLAFLGLAGALYRWRAFTNKKAWNGMVVPLAMFGFVLFVISLIMIYLNYPK</sequence>
<keyword evidence="1" id="KW-0472">Membrane</keyword>
<dbReference type="RefSeq" id="WP_208928963.1">
    <property type="nucleotide sequence ID" value="NZ_CP013655.1"/>
</dbReference>
<gene>
    <name evidence="2" type="ORF">ATZ35_01755</name>
</gene>
<proteinExistence type="predicted"/>
<organism evidence="2 3">
    <name type="scientific">Enterococcus rotai</name>
    <dbReference type="NCBI Taxonomy" id="118060"/>
    <lineage>
        <taxon>Bacteria</taxon>
        <taxon>Bacillati</taxon>
        <taxon>Bacillota</taxon>
        <taxon>Bacilli</taxon>
        <taxon>Lactobacillales</taxon>
        <taxon>Enterococcaceae</taxon>
        <taxon>Enterococcus</taxon>
    </lineage>
</organism>
<feature type="transmembrane region" description="Helical" evidence="1">
    <location>
        <begin position="6"/>
        <end position="25"/>
    </location>
</feature>
<keyword evidence="1" id="KW-0812">Transmembrane</keyword>
<accession>A0A0U2VRA1</accession>
<dbReference type="KEGG" id="erx:ATZ35_01755"/>
<keyword evidence="3" id="KW-1185">Reference proteome</keyword>
<feature type="transmembrane region" description="Helical" evidence="1">
    <location>
        <begin position="37"/>
        <end position="60"/>
    </location>
</feature>
<protein>
    <submittedName>
        <fullName evidence="2">Uncharacterized protein</fullName>
    </submittedName>
</protein>